<dbReference type="InterPro" id="IPR012867">
    <property type="entry name" value="DUF1648"/>
</dbReference>
<keyword evidence="4" id="KW-1185">Reference proteome</keyword>
<dbReference type="Pfam" id="PF13630">
    <property type="entry name" value="SdpI"/>
    <property type="match status" value="1"/>
</dbReference>
<dbReference type="Proteomes" id="UP001202402">
    <property type="component" value="Unassembled WGS sequence"/>
</dbReference>
<dbReference type="PANTHER" id="PTHR37810:SF5">
    <property type="entry name" value="IMMUNITY PROTEIN SDPI"/>
    <property type="match status" value="1"/>
</dbReference>
<dbReference type="PANTHER" id="PTHR37810">
    <property type="entry name" value="IMMUNITY PROTEIN SDPI"/>
    <property type="match status" value="1"/>
</dbReference>
<gene>
    <name evidence="3" type="ORF">LQE99_21025</name>
</gene>
<dbReference type="EMBL" id="JAKVPQ010000029">
    <property type="protein sequence ID" value="MCH4287610.1"/>
    <property type="molecule type" value="Genomic_DNA"/>
</dbReference>
<reference evidence="3 4" key="1">
    <citation type="submission" date="2022-02" db="EMBL/GenBank/DDBJ databases">
        <title>Genome of Erysipelotrichaceae sp. nov. NSJ-176 isolated from human feces.</title>
        <authorList>
            <person name="Abdugheni R."/>
        </authorList>
    </citation>
    <scope>NUCLEOTIDE SEQUENCE [LARGE SCALE GENOMIC DNA]</scope>
    <source>
        <strain evidence="3 4">NSJ-176</strain>
    </source>
</reference>
<dbReference type="RefSeq" id="WP_158552332.1">
    <property type="nucleotide sequence ID" value="NZ_JAKVPQ010000029.1"/>
</dbReference>
<dbReference type="InterPro" id="IPR026272">
    <property type="entry name" value="SdpI"/>
</dbReference>
<feature type="transmembrane region" description="Helical" evidence="1">
    <location>
        <begin position="7"/>
        <end position="26"/>
    </location>
</feature>
<proteinExistence type="predicted"/>
<sequence length="215" mass="25152">MGKQKIFYVLFFGMIIVNLLFYTKLPDQIPVHWNLNGQIDDYASKLFIFFPAVFLLLMKIGFAILKYIDPKGSNYERFKHTLEVIQLAVYLFIFCLWVITWVACFDPDLINISFMMSLLCGAVFTIMGNLMPKFKTNYFIGIKTPWTLSNETVWMKTHRMAGKLWFFGGILMIIITMFLKSSHMIMDLFMITICILAIAPCIYSYVLYRKITQNV</sequence>
<feature type="domain" description="DUF1648" evidence="2">
    <location>
        <begin position="10"/>
        <end position="54"/>
    </location>
</feature>
<dbReference type="Pfam" id="PF07853">
    <property type="entry name" value="DUF1648"/>
    <property type="match status" value="1"/>
</dbReference>
<evidence type="ECO:0000259" key="2">
    <source>
        <dbReference type="Pfam" id="PF07853"/>
    </source>
</evidence>
<dbReference type="InterPro" id="IPR025962">
    <property type="entry name" value="SdpI/YhfL"/>
</dbReference>
<feature type="transmembrane region" description="Helical" evidence="1">
    <location>
        <begin position="188"/>
        <end position="208"/>
    </location>
</feature>
<comment type="caution">
    <text evidence="3">The sequence shown here is derived from an EMBL/GenBank/DDBJ whole genome shotgun (WGS) entry which is preliminary data.</text>
</comment>
<name>A0ABS9RD90_9FIRM</name>
<keyword evidence="1" id="KW-0472">Membrane</keyword>
<evidence type="ECO:0000313" key="4">
    <source>
        <dbReference type="Proteomes" id="UP001202402"/>
    </source>
</evidence>
<protein>
    <submittedName>
        <fullName evidence="3">SdpI family protein</fullName>
    </submittedName>
</protein>
<keyword evidence="1" id="KW-0812">Transmembrane</keyword>
<evidence type="ECO:0000313" key="3">
    <source>
        <dbReference type="EMBL" id="MCH4287610.1"/>
    </source>
</evidence>
<dbReference type="PIRSF" id="PIRSF038959">
    <property type="entry name" value="SdpI"/>
    <property type="match status" value="1"/>
</dbReference>
<feature type="transmembrane region" description="Helical" evidence="1">
    <location>
        <begin position="46"/>
        <end position="68"/>
    </location>
</feature>
<feature type="transmembrane region" description="Helical" evidence="1">
    <location>
        <begin position="164"/>
        <end position="182"/>
    </location>
</feature>
<feature type="transmembrane region" description="Helical" evidence="1">
    <location>
        <begin position="109"/>
        <end position="130"/>
    </location>
</feature>
<feature type="transmembrane region" description="Helical" evidence="1">
    <location>
        <begin position="80"/>
        <end position="103"/>
    </location>
</feature>
<organism evidence="3 4">
    <name type="scientific">Amedibacillus hominis</name>
    <dbReference type="NCBI Taxonomy" id="2897776"/>
    <lineage>
        <taxon>Bacteria</taxon>
        <taxon>Bacillati</taxon>
        <taxon>Bacillota</taxon>
        <taxon>Erysipelotrichia</taxon>
        <taxon>Erysipelotrichales</taxon>
        <taxon>Erysipelotrichaceae</taxon>
        <taxon>Amedibacillus</taxon>
    </lineage>
</organism>
<evidence type="ECO:0000256" key="1">
    <source>
        <dbReference type="SAM" id="Phobius"/>
    </source>
</evidence>
<accession>A0ABS9RD90</accession>
<keyword evidence="1" id="KW-1133">Transmembrane helix</keyword>